<sequence length="110" mass="13022">MSHWLGWTNYCIVIDDLKRSPDRTAIQVNKYSATDDEWQLLQEFEANLAKQDIESEALFYIAGYVAHRFLHKYPHLGCKTSMMPPTDDWLSFISQETVFVFLLNFYQLHK</sequence>
<accession>E9JA63</accession>
<feature type="non-terminal residue" evidence="2">
    <location>
        <position position="110"/>
    </location>
</feature>
<organism>
    <name type="scientific">Solenopsis invicta</name>
    <name type="common">Red imported fire ant</name>
    <name type="synonym">Solenopsis wagneri</name>
    <dbReference type="NCBI Taxonomy" id="13686"/>
    <lineage>
        <taxon>Eukaryota</taxon>
        <taxon>Metazoa</taxon>
        <taxon>Ecdysozoa</taxon>
        <taxon>Arthropoda</taxon>
        <taxon>Hexapoda</taxon>
        <taxon>Insecta</taxon>
        <taxon>Pterygota</taxon>
        <taxon>Neoptera</taxon>
        <taxon>Endopterygota</taxon>
        <taxon>Hymenoptera</taxon>
        <taxon>Apocrita</taxon>
        <taxon>Aculeata</taxon>
        <taxon>Formicoidea</taxon>
        <taxon>Formicidae</taxon>
        <taxon>Myrmicinae</taxon>
        <taxon>Solenopsis</taxon>
    </lineage>
</organism>
<evidence type="ECO:0000259" key="1">
    <source>
        <dbReference type="Pfam" id="PF12596"/>
    </source>
</evidence>
<dbReference type="InterPro" id="IPR022242">
    <property type="entry name" value="TNP-like_C"/>
</dbReference>
<dbReference type="HOGENOM" id="CLU_2174094_0_0_1"/>
<evidence type="ECO:0000313" key="2">
    <source>
        <dbReference type="EMBL" id="EFZ10289.1"/>
    </source>
</evidence>
<gene>
    <name evidence="2" type="ORF">SINV_04597</name>
</gene>
<dbReference type="Pfam" id="PF12596">
    <property type="entry name" value="Tnp_P_element_C"/>
    <property type="match status" value="1"/>
</dbReference>
<reference evidence="2" key="1">
    <citation type="journal article" date="2011" name="Proc. Natl. Acad. Sci. U.S.A.">
        <title>The genome of the fire ant Solenopsis invicta.</title>
        <authorList>
            <person name="Wurm Y."/>
            <person name="Wang J."/>
            <person name="Riba-Grognuz O."/>
            <person name="Corona M."/>
            <person name="Nygaard S."/>
            <person name="Hunt B.G."/>
            <person name="Ingram K.K."/>
            <person name="Falquet L."/>
            <person name="Nipitwattanaphon M."/>
            <person name="Gotzek D."/>
            <person name="Dijkstra M.B."/>
            <person name="Oettler J."/>
            <person name="Comtesse F."/>
            <person name="Shih C.J."/>
            <person name="Wu W.J."/>
            <person name="Yang C.C."/>
            <person name="Thomas J."/>
            <person name="Beaudoing E."/>
            <person name="Pradervand S."/>
            <person name="Flegel V."/>
            <person name="Cook E.D."/>
            <person name="Fabbretti R."/>
            <person name="Stockinger H."/>
            <person name="Long L."/>
            <person name="Farmerie W.G."/>
            <person name="Oakey J."/>
            <person name="Boomsma J.J."/>
            <person name="Pamilo P."/>
            <person name="Yi S.V."/>
            <person name="Heinze J."/>
            <person name="Goodisman M.A."/>
            <person name="Farinelli L."/>
            <person name="Harshman K."/>
            <person name="Hulo N."/>
            <person name="Cerutti L."/>
            <person name="Xenarios I."/>
            <person name="Shoemaker D."/>
            <person name="Keller L."/>
        </authorList>
    </citation>
    <scope>NUCLEOTIDE SEQUENCE [LARGE SCALE GENOMIC DNA]</scope>
</reference>
<dbReference type="AlphaFoldDB" id="E9JA63"/>
<dbReference type="EMBL" id="GL769912">
    <property type="protein sequence ID" value="EFZ10289.1"/>
    <property type="molecule type" value="Genomic_DNA"/>
</dbReference>
<feature type="domain" description="Transposable element P transposase-like C-terminal" evidence="1">
    <location>
        <begin position="36"/>
        <end position="81"/>
    </location>
</feature>
<name>E9JA63_SOLIN</name>
<proteinExistence type="predicted"/>
<protein>
    <recommendedName>
        <fullName evidence="1">Transposable element P transposase-like C-terminal domain-containing protein</fullName>
    </recommendedName>
</protein>